<dbReference type="GeneID" id="25029559"/>
<evidence type="ECO:0000313" key="5">
    <source>
        <dbReference type="EMBL" id="EPX72814.1"/>
    </source>
</evidence>
<dbReference type="AlphaFoldDB" id="S9RFF2"/>
<reference evidence="5 6" key="1">
    <citation type="journal article" date="2011" name="Science">
        <title>Comparative functional genomics of the fission yeasts.</title>
        <authorList>
            <person name="Rhind N."/>
            <person name="Chen Z."/>
            <person name="Yassour M."/>
            <person name="Thompson D.A."/>
            <person name="Haas B.J."/>
            <person name="Habib N."/>
            <person name="Wapinski I."/>
            <person name="Roy S."/>
            <person name="Lin M.F."/>
            <person name="Heiman D.I."/>
            <person name="Young S.K."/>
            <person name="Furuya K."/>
            <person name="Guo Y."/>
            <person name="Pidoux A."/>
            <person name="Chen H.M."/>
            <person name="Robbertse B."/>
            <person name="Goldberg J.M."/>
            <person name="Aoki K."/>
            <person name="Bayne E.H."/>
            <person name="Berlin A.M."/>
            <person name="Desjardins C.A."/>
            <person name="Dobbs E."/>
            <person name="Dukaj L."/>
            <person name="Fan L."/>
            <person name="FitzGerald M.G."/>
            <person name="French C."/>
            <person name="Gujja S."/>
            <person name="Hansen K."/>
            <person name="Keifenheim D."/>
            <person name="Levin J.Z."/>
            <person name="Mosher R.A."/>
            <person name="Mueller C.A."/>
            <person name="Pfiffner J."/>
            <person name="Priest M."/>
            <person name="Russ C."/>
            <person name="Smialowska A."/>
            <person name="Swoboda P."/>
            <person name="Sykes S.M."/>
            <person name="Vaughn M."/>
            <person name="Vengrova S."/>
            <person name="Yoder R."/>
            <person name="Zeng Q."/>
            <person name="Allshire R."/>
            <person name="Baulcombe D."/>
            <person name="Birren B.W."/>
            <person name="Brown W."/>
            <person name="Ekwall K."/>
            <person name="Kellis M."/>
            <person name="Leatherwood J."/>
            <person name="Levin H."/>
            <person name="Margalit H."/>
            <person name="Martienssen R."/>
            <person name="Nieduszynski C.A."/>
            <person name="Spatafora J.W."/>
            <person name="Friedman N."/>
            <person name="Dalgaard J.Z."/>
            <person name="Baumann P."/>
            <person name="Niki H."/>
            <person name="Regev A."/>
            <person name="Nusbaum C."/>
        </authorList>
    </citation>
    <scope>NUCLEOTIDE SEQUENCE [LARGE SCALE GENOMIC DNA]</scope>
    <source>
        <strain evidence="6">yFS286</strain>
    </source>
</reference>
<accession>S9RFF2</accession>
<dbReference type="GO" id="GO:0006611">
    <property type="term" value="P:protein export from nucleus"/>
    <property type="evidence" value="ECO:0007669"/>
    <property type="project" value="EnsemblFungi"/>
</dbReference>
<dbReference type="PANTHER" id="PTHR24113:SF12">
    <property type="entry name" value="RAN GTPASE-ACTIVATING PROTEIN 1"/>
    <property type="match status" value="1"/>
</dbReference>
<dbReference type="SUPFAM" id="SSF52047">
    <property type="entry name" value="RNI-like"/>
    <property type="match status" value="1"/>
</dbReference>
<dbReference type="GO" id="GO:0048471">
    <property type="term" value="C:perinuclear region of cytoplasm"/>
    <property type="evidence" value="ECO:0007669"/>
    <property type="project" value="TreeGrafter"/>
</dbReference>
<evidence type="ECO:0000313" key="6">
    <source>
        <dbReference type="Proteomes" id="UP000016088"/>
    </source>
</evidence>
<feature type="compositionally biased region" description="Basic and acidic residues" evidence="4">
    <location>
        <begin position="374"/>
        <end position="383"/>
    </location>
</feature>
<name>S9RFF2_SCHOY</name>
<dbReference type="SMART" id="SM00368">
    <property type="entry name" value="LRR_RI"/>
    <property type="match status" value="5"/>
</dbReference>
<evidence type="ECO:0000256" key="1">
    <source>
        <dbReference type="ARBA" id="ARBA00022468"/>
    </source>
</evidence>
<dbReference type="GO" id="GO:0034399">
    <property type="term" value="C:nuclear periphery"/>
    <property type="evidence" value="ECO:0007669"/>
    <property type="project" value="EnsemblFungi"/>
</dbReference>
<dbReference type="Proteomes" id="UP000016088">
    <property type="component" value="Unassembled WGS sequence"/>
</dbReference>
<evidence type="ECO:0000256" key="4">
    <source>
        <dbReference type="SAM" id="MobiDB-lite"/>
    </source>
</evidence>
<proteinExistence type="predicted"/>
<dbReference type="PANTHER" id="PTHR24113">
    <property type="entry name" value="RAN GTPASE-ACTIVATING PROTEIN 1"/>
    <property type="match status" value="1"/>
</dbReference>
<dbReference type="OrthoDB" id="184583at2759"/>
<organism evidence="5 6">
    <name type="scientific">Schizosaccharomyces octosporus (strain yFS286)</name>
    <name type="common">Fission yeast</name>
    <name type="synonym">Octosporomyces octosporus</name>
    <dbReference type="NCBI Taxonomy" id="483514"/>
    <lineage>
        <taxon>Eukaryota</taxon>
        <taxon>Fungi</taxon>
        <taxon>Dikarya</taxon>
        <taxon>Ascomycota</taxon>
        <taxon>Taphrinomycotina</taxon>
        <taxon>Schizosaccharomycetes</taxon>
        <taxon>Schizosaccharomycetales</taxon>
        <taxon>Schizosaccharomycetaceae</taxon>
        <taxon>Schizosaccharomyces</taxon>
    </lineage>
</organism>
<dbReference type="GO" id="GO:0005829">
    <property type="term" value="C:cytosol"/>
    <property type="evidence" value="ECO:0007669"/>
    <property type="project" value="TreeGrafter"/>
</dbReference>
<dbReference type="eggNOG" id="KOG1909">
    <property type="taxonomic scope" value="Eukaryota"/>
</dbReference>
<evidence type="ECO:0000256" key="2">
    <source>
        <dbReference type="ARBA" id="ARBA00022614"/>
    </source>
</evidence>
<dbReference type="InterPro" id="IPR027038">
    <property type="entry name" value="RanGap"/>
</dbReference>
<keyword evidence="2" id="KW-0433">Leucine-rich repeat</keyword>
<feature type="compositionally biased region" description="Acidic residues" evidence="4">
    <location>
        <begin position="338"/>
        <end position="373"/>
    </location>
</feature>
<dbReference type="OMA" id="NGSMEAW"/>
<dbReference type="CDD" id="cd00116">
    <property type="entry name" value="LRR_RI"/>
    <property type="match status" value="1"/>
</dbReference>
<keyword evidence="6" id="KW-1185">Reference proteome</keyword>
<keyword evidence="1" id="KW-0343">GTPase activation</keyword>
<keyword evidence="3" id="KW-0677">Repeat</keyword>
<gene>
    <name evidence="5" type="ORF">SOCG_00575</name>
</gene>
<dbReference type="VEuPathDB" id="FungiDB:SOCG_00575"/>
<dbReference type="GO" id="GO:0031267">
    <property type="term" value="F:small GTPase binding"/>
    <property type="evidence" value="ECO:0007669"/>
    <property type="project" value="TreeGrafter"/>
</dbReference>
<dbReference type="Gene3D" id="3.80.10.10">
    <property type="entry name" value="Ribonuclease Inhibitor"/>
    <property type="match status" value="1"/>
</dbReference>
<evidence type="ECO:0000256" key="3">
    <source>
        <dbReference type="ARBA" id="ARBA00022737"/>
    </source>
</evidence>
<protein>
    <submittedName>
        <fullName evidence="5">Ran GAP Rna1</fullName>
    </submittedName>
</protein>
<dbReference type="InterPro" id="IPR032675">
    <property type="entry name" value="LRR_dom_sf"/>
</dbReference>
<dbReference type="GO" id="GO:0005096">
    <property type="term" value="F:GTPase activator activity"/>
    <property type="evidence" value="ECO:0007669"/>
    <property type="project" value="UniProtKB-KW"/>
</dbReference>
<dbReference type="HOGENOM" id="CLU_028747_3_0_1"/>
<dbReference type="EMBL" id="KE503207">
    <property type="protein sequence ID" value="EPX72814.1"/>
    <property type="molecule type" value="Genomic_DNA"/>
</dbReference>
<dbReference type="RefSeq" id="XP_013018449.1">
    <property type="nucleotide sequence ID" value="XM_013162995.1"/>
</dbReference>
<sequence length="383" mass="42944">MSRFSIEGRTLKLDKITKEDEENVFSAFIKDDDIKEIVLSGNTIGPEAAKWLAEIIVKKKNLEVAEFSDIFTGRVKDEIPEALRCLLQALLQCPKVNTVRLSDNAFGPTAQEPLIHFISNHKPLEHLYLHNNGLGPEAGSKIARALQALADVKKQTQAAPLKSVICGRNRLENGSMKDWAAAVRAHSGLHTVKMVQNGIRPEGIEQLLVEGLAYCSELRILDLQDNTFTHQGSSALALSLSKWPQLRELGLNDCLLSNHGAIAIVDSLSNQETISLQTLRLQYNEIEVDSVRALKSVIEEKIPDIYFLELNGNRFSEEDDVVDELRELFSSRGRGELDELDDMEELTDEEDDEEEEEEEEEEEKAQDTTDDDNLAEKLSKAHI</sequence>
<feature type="region of interest" description="Disordered" evidence="4">
    <location>
        <begin position="333"/>
        <end position="383"/>
    </location>
</feature>